<reference evidence="1 2" key="1">
    <citation type="submission" date="2015-09" db="EMBL/GenBank/DDBJ databases">
        <title>Identification and resolution of microdiversity through metagenomic sequencing of parallel consortia.</title>
        <authorList>
            <person name="Nelson W.C."/>
            <person name="Romine M.F."/>
            <person name="Lindemann S.R."/>
        </authorList>
    </citation>
    <scope>NUCLEOTIDE SEQUENCE [LARGE SCALE GENOMIC DNA]</scope>
    <source>
        <strain evidence="1">Ana</strain>
    </source>
</reference>
<gene>
    <name evidence="1" type="ORF">HLUCCA11_19250</name>
</gene>
<dbReference type="InterPro" id="IPR052796">
    <property type="entry name" value="Nod_factor_sulfotransferase"/>
</dbReference>
<comment type="caution">
    <text evidence="1">The sequence shown here is derived from an EMBL/GenBank/DDBJ whole genome shotgun (WGS) entry which is preliminary data.</text>
</comment>
<keyword evidence="1" id="KW-0808">Transferase</keyword>
<dbReference type="Proteomes" id="UP000050465">
    <property type="component" value="Unassembled WGS sequence"/>
</dbReference>
<evidence type="ECO:0000313" key="2">
    <source>
        <dbReference type="Proteomes" id="UP000050465"/>
    </source>
</evidence>
<dbReference type="STRING" id="1666911.HLUCCA11_19250"/>
<dbReference type="Pfam" id="PF13469">
    <property type="entry name" value="Sulfotransfer_3"/>
    <property type="match status" value="1"/>
</dbReference>
<accession>A0A0P8BWF8</accession>
<dbReference type="InterPro" id="IPR027417">
    <property type="entry name" value="P-loop_NTPase"/>
</dbReference>
<dbReference type="Gene3D" id="3.40.50.300">
    <property type="entry name" value="P-loop containing nucleotide triphosphate hydrolases"/>
    <property type="match status" value="1"/>
</dbReference>
<dbReference type="GO" id="GO:0016740">
    <property type="term" value="F:transferase activity"/>
    <property type="evidence" value="ECO:0007669"/>
    <property type="project" value="UniProtKB-KW"/>
</dbReference>
<dbReference type="EMBL" id="LJZR01000036">
    <property type="protein sequence ID" value="KPQ33216.1"/>
    <property type="molecule type" value="Genomic_DNA"/>
</dbReference>
<name>A0A0P8BWF8_9CYAN</name>
<proteinExistence type="predicted"/>
<dbReference type="PANTHER" id="PTHR32175">
    <property type="entry name" value="PROTEIN, PUTATIVE, EXPRESSED-RELATED"/>
    <property type="match status" value="1"/>
</dbReference>
<dbReference type="SUPFAM" id="SSF52540">
    <property type="entry name" value="P-loop containing nucleoside triphosphate hydrolases"/>
    <property type="match status" value="1"/>
</dbReference>
<evidence type="ECO:0000313" key="1">
    <source>
        <dbReference type="EMBL" id="KPQ33216.1"/>
    </source>
</evidence>
<organism evidence="1 2">
    <name type="scientific">Phormidesmis priestleyi Ana</name>
    <dbReference type="NCBI Taxonomy" id="1666911"/>
    <lineage>
        <taxon>Bacteria</taxon>
        <taxon>Bacillati</taxon>
        <taxon>Cyanobacteriota</taxon>
        <taxon>Cyanophyceae</taxon>
        <taxon>Leptolyngbyales</taxon>
        <taxon>Leptolyngbyaceae</taxon>
        <taxon>Phormidesmis</taxon>
    </lineage>
</organism>
<sequence>MLMSRSSAKLLTKVEEYQCRTENWLVDRQVLKSQSDYQKFVIVCNIRTGSTLLSSLLSSHPQVVCFFELFHRHLESIPFSVPGYQAKGNRQDIVNMRNADPVQFLKTEIYKPQQQKMRAVGFKLLYPQCRQDNPWWNEPEFDRWWERVGREPSWASAKSDLWKYLQENTDIAIIHLKRKNLLRSKLSGLIAQTSGKWGVGATGGIGTMASKIQVNLDFKECLSDFEAHRRMETEADEFFTHHRKLDLTYEELVGDLYATSQKVQNFLSVDQHSLKAKTQKQSKWPLSEVITNYDQLKQNFSNTPWHDLFDE</sequence>
<dbReference type="AlphaFoldDB" id="A0A0P8BWF8"/>
<protein>
    <submittedName>
        <fullName evidence="1">Stf0 sulfotransferase</fullName>
    </submittedName>
</protein>
<dbReference type="PANTHER" id="PTHR32175:SF26">
    <property type="entry name" value="PROTEIN, PUTATIVE, EXPRESSED-RELATED"/>
    <property type="match status" value="1"/>
</dbReference>